<dbReference type="InterPro" id="IPR042197">
    <property type="entry name" value="Apaf_helical"/>
</dbReference>
<keyword evidence="4" id="KW-0547">Nucleotide-binding</keyword>
<dbReference type="InterPro" id="IPR032675">
    <property type="entry name" value="LRR_dom_sf"/>
</dbReference>
<dbReference type="Gene3D" id="1.20.5.4130">
    <property type="match status" value="1"/>
</dbReference>
<feature type="domain" description="Disease resistance protein winged helix" evidence="11">
    <location>
        <begin position="424"/>
        <end position="489"/>
    </location>
</feature>
<dbReference type="Proteomes" id="UP000604825">
    <property type="component" value="Unassembled WGS sequence"/>
</dbReference>
<feature type="domain" description="Disease resistance R13L4/SHOC-2-like LRR" evidence="12">
    <location>
        <begin position="542"/>
        <end position="675"/>
    </location>
</feature>
<evidence type="ECO:0000256" key="8">
    <source>
        <dbReference type="SAM" id="MobiDB-lite"/>
    </source>
</evidence>
<keyword evidence="3" id="KW-0677">Repeat</keyword>
<dbReference type="InterPro" id="IPR041118">
    <property type="entry name" value="Rx_N"/>
</dbReference>
<evidence type="ECO:0000256" key="6">
    <source>
        <dbReference type="ARBA" id="ARBA00023054"/>
    </source>
</evidence>
<dbReference type="InterPro" id="IPR027417">
    <property type="entry name" value="P-loop_NTPase"/>
</dbReference>
<feature type="domain" description="Disease resistance N-terminal" evidence="10">
    <location>
        <begin position="14"/>
        <end position="97"/>
    </location>
</feature>
<keyword evidence="5" id="KW-0611">Plant defense</keyword>
<evidence type="ECO:0000313" key="14">
    <source>
        <dbReference type="Proteomes" id="UP000604825"/>
    </source>
</evidence>
<evidence type="ECO:0000259" key="10">
    <source>
        <dbReference type="Pfam" id="PF18052"/>
    </source>
</evidence>
<feature type="domain" description="NB-ARC" evidence="9">
    <location>
        <begin position="174"/>
        <end position="333"/>
    </location>
</feature>
<keyword evidence="6 7" id="KW-0175">Coiled coil</keyword>
<dbReference type="SUPFAM" id="SSF52058">
    <property type="entry name" value="L domain-like"/>
    <property type="match status" value="1"/>
</dbReference>
<evidence type="ECO:0000259" key="12">
    <source>
        <dbReference type="Pfam" id="PF23598"/>
    </source>
</evidence>
<dbReference type="GO" id="GO:0042742">
    <property type="term" value="P:defense response to bacterium"/>
    <property type="evidence" value="ECO:0007669"/>
    <property type="project" value="UniProtKB-ARBA"/>
</dbReference>
<evidence type="ECO:0000313" key="13">
    <source>
        <dbReference type="EMBL" id="CAD6260976.1"/>
    </source>
</evidence>
<evidence type="ECO:0000256" key="4">
    <source>
        <dbReference type="ARBA" id="ARBA00022741"/>
    </source>
</evidence>
<dbReference type="Gene3D" id="1.10.8.430">
    <property type="entry name" value="Helical domain of apoptotic protease-activating factors"/>
    <property type="match status" value="1"/>
</dbReference>
<feature type="coiled-coil region" evidence="7">
    <location>
        <begin position="33"/>
        <end position="63"/>
    </location>
</feature>
<evidence type="ECO:0000256" key="3">
    <source>
        <dbReference type="ARBA" id="ARBA00022737"/>
    </source>
</evidence>
<comment type="similarity">
    <text evidence="1">Belongs to the disease resistance NB-LRR family.</text>
</comment>
<evidence type="ECO:0000259" key="9">
    <source>
        <dbReference type="Pfam" id="PF00931"/>
    </source>
</evidence>
<dbReference type="GO" id="GO:0009626">
    <property type="term" value="P:plant-type hypersensitive response"/>
    <property type="evidence" value="ECO:0007669"/>
    <property type="project" value="UniProtKB-ARBA"/>
</dbReference>
<dbReference type="GO" id="GO:0043531">
    <property type="term" value="F:ADP binding"/>
    <property type="evidence" value="ECO:0007669"/>
    <property type="project" value="InterPro"/>
</dbReference>
<dbReference type="Gene3D" id="3.40.50.300">
    <property type="entry name" value="P-loop containing nucleotide triphosphate hydrolases"/>
    <property type="match status" value="1"/>
</dbReference>
<dbReference type="InterPro" id="IPR044974">
    <property type="entry name" value="Disease_R_plants"/>
</dbReference>
<dbReference type="Pfam" id="PF18052">
    <property type="entry name" value="Rx_N"/>
    <property type="match status" value="1"/>
</dbReference>
<dbReference type="PANTHER" id="PTHR23155:SF906">
    <property type="entry name" value="OS08G0205100 PROTEIN"/>
    <property type="match status" value="1"/>
</dbReference>
<dbReference type="Gene3D" id="3.80.10.10">
    <property type="entry name" value="Ribonuclease Inhibitor"/>
    <property type="match status" value="1"/>
</dbReference>
<keyword evidence="14" id="KW-1185">Reference proteome</keyword>
<dbReference type="OrthoDB" id="644366at2759"/>
<dbReference type="PRINTS" id="PR00364">
    <property type="entry name" value="DISEASERSIST"/>
</dbReference>
<dbReference type="PANTHER" id="PTHR23155">
    <property type="entry name" value="DISEASE RESISTANCE PROTEIN RP"/>
    <property type="match status" value="1"/>
</dbReference>
<keyword evidence="2" id="KW-0433">Leucine-rich repeat</keyword>
<dbReference type="CDD" id="cd14798">
    <property type="entry name" value="RX-CC_like"/>
    <property type="match status" value="1"/>
</dbReference>
<comment type="caution">
    <text evidence="13">The sequence shown here is derived from an EMBL/GenBank/DDBJ whole genome shotgun (WGS) entry which is preliminary data.</text>
</comment>
<gene>
    <name evidence="13" type="ORF">NCGR_LOCUS44399</name>
</gene>
<evidence type="ECO:0000259" key="11">
    <source>
        <dbReference type="Pfam" id="PF23559"/>
    </source>
</evidence>
<dbReference type="EMBL" id="CAJGYO010000011">
    <property type="protein sequence ID" value="CAD6260976.1"/>
    <property type="molecule type" value="Genomic_DNA"/>
</dbReference>
<reference evidence="13" key="1">
    <citation type="submission" date="2020-10" db="EMBL/GenBank/DDBJ databases">
        <authorList>
            <person name="Han B."/>
            <person name="Lu T."/>
            <person name="Zhao Q."/>
            <person name="Huang X."/>
            <person name="Zhao Y."/>
        </authorList>
    </citation>
    <scope>NUCLEOTIDE SEQUENCE</scope>
</reference>
<sequence>MAAAGIAVSVSMGVMKPVLEKLATLMGDKYKKLKGLRKEVSFLVEELSDMKALLEKMDDAADELDPQAKKWRKDIIDMSYDIEDCIDKFMDRVGDASDKIGILKKASGFLRTIKDRYHIANQINDIKTRVIEASKRRDRYNLNVCTSSSTTKVAFDPRLSALYKDSTTLVGIDTQKEDLVKWVEDEEKQLKVMSIVGFGGLGKTTLANEVYREVKEHFNCKAFVSVSQKPDVSKLLSTVLSKLVLSPPQPCEVQEVIDNLRDYLEDKRYFIILDDLWEVKHWDIISCAFPRNRQQSRLIVTTRIEGVAKACRIDHGCIHYMKPLSDMDSRKLFFGRIFGTEDTCPPQFIEVSSGILKKCGGLPLAILTMASTLACQPIEKWEYIQSSIVAESAANSLDDMMHILDLSYKHLPRHLRACFLYVGIYPEDYIIRRDELIDLWVAERIVVSKSPGQDVRDVAQSYFNELVNRNMIQPQSYYYKVHDMMLDLIIKRCREDNFVSVVHSAHVVIERQDRIHRLSVSLSGVADDDSIFQVATNCCRSQVRSLVLLGASKWMPPLLELKSLRVLFLEFPEHLMRMDLTGVGQLSQLRYLKVEVKPWISNRSERSIVLPSEIWRLRHLERLEICSIHVCFTPSDIVDLPRLSHLILPFNTRLLDNIKGLGKLNRLEELALDCQRDNFLESRPRCTDGVPRWIGGLQKLSWLSLGVMQMPQDDIDIIGAVPCLMSLELWIPGMSTGRMVIGGTTGFNALHYFHFNCDVASYLTFEDGAMPTLRELLLILDSHKWDKATPHGLQYLASLKKITVFTVFNYSDAGTSSNKESEMSEAVGTLGDKGSEMSEAALVSKVFQEAADAHPSHPEFTFYEGVATSYNKQCSRLLDRRATLGGCTLPYYGEGHLISLLQPAGRLAVPLLFASSVSDTDSVGAGPSHPTSRRNGLSCSSQWPSVSTMIRLCFISGGGL</sequence>
<dbReference type="FunFam" id="1.10.10.10:FF:000322">
    <property type="entry name" value="Probable disease resistance protein At1g63360"/>
    <property type="match status" value="1"/>
</dbReference>
<dbReference type="InterPro" id="IPR038005">
    <property type="entry name" value="RX-like_CC"/>
</dbReference>
<dbReference type="Pfam" id="PF23598">
    <property type="entry name" value="LRR_14"/>
    <property type="match status" value="2"/>
</dbReference>
<dbReference type="Pfam" id="PF00931">
    <property type="entry name" value="NB-ARC"/>
    <property type="match status" value="1"/>
</dbReference>
<evidence type="ECO:0000256" key="2">
    <source>
        <dbReference type="ARBA" id="ARBA00022614"/>
    </source>
</evidence>
<dbReference type="GO" id="GO:0002758">
    <property type="term" value="P:innate immune response-activating signaling pathway"/>
    <property type="evidence" value="ECO:0007669"/>
    <property type="project" value="UniProtKB-ARBA"/>
</dbReference>
<feature type="compositionally biased region" description="Polar residues" evidence="8">
    <location>
        <begin position="929"/>
        <end position="940"/>
    </location>
</feature>
<organism evidence="13 14">
    <name type="scientific">Miscanthus lutarioriparius</name>
    <dbReference type="NCBI Taxonomy" id="422564"/>
    <lineage>
        <taxon>Eukaryota</taxon>
        <taxon>Viridiplantae</taxon>
        <taxon>Streptophyta</taxon>
        <taxon>Embryophyta</taxon>
        <taxon>Tracheophyta</taxon>
        <taxon>Spermatophyta</taxon>
        <taxon>Magnoliopsida</taxon>
        <taxon>Liliopsida</taxon>
        <taxon>Poales</taxon>
        <taxon>Poaceae</taxon>
        <taxon>PACMAD clade</taxon>
        <taxon>Panicoideae</taxon>
        <taxon>Andropogonodae</taxon>
        <taxon>Andropogoneae</taxon>
        <taxon>Saccharinae</taxon>
        <taxon>Miscanthus</taxon>
    </lineage>
</organism>
<accession>A0A811QXG5</accession>
<dbReference type="FunFam" id="3.40.50.300:FF:001091">
    <property type="entry name" value="Probable disease resistance protein At1g61300"/>
    <property type="match status" value="1"/>
</dbReference>
<dbReference type="Pfam" id="PF23559">
    <property type="entry name" value="WHD_DRP"/>
    <property type="match status" value="1"/>
</dbReference>
<evidence type="ECO:0000256" key="5">
    <source>
        <dbReference type="ARBA" id="ARBA00022821"/>
    </source>
</evidence>
<dbReference type="InterPro" id="IPR055414">
    <property type="entry name" value="LRR_R13L4/SHOC2-like"/>
</dbReference>
<dbReference type="SUPFAM" id="SSF52540">
    <property type="entry name" value="P-loop containing nucleoside triphosphate hydrolases"/>
    <property type="match status" value="1"/>
</dbReference>
<dbReference type="InterPro" id="IPR036388">
    <property type="entry name" value="WH-like_DNA-bd_sf"/>
</dbReference>
<dbReference type="AlphaFoldDB" id="A0A811QXG5"/>
<feature type="domain" description="Disease resistance R13L4/SHOC-2-like LRR" evidence="12">
    <location>
        <begin position="686"/>
        <end position="826"/>
    </location>
</feature>
<dbReference type="InterPro" id="IPR058922">
    <property type="entry name" value="WHD_DRP"/>
</dbReference>
<evidence type="ECO:0000256" key="1">
    <source>
        <dbReference type="ARBA" id="ARBA00008894"/>
    </source>
</evidence>
<name>A0A811QXG5_9POAL</name>
<dbReference type="Gene3D" id="1.10.10.10">
    <property type="entry name" value="Winged helix-like DNA-binding domain superfamily/Winged helix DNA-binding domain"/>
    <property type="match status" value="1"/>
</dbReference>
<dbReference type="InterPro" id="IPR002182">
    <property type="entry name" value="NB-ARC"/>
</dbReference>
<evidence type="ECO:0000256" key="7">
    <source>
        <dbReference type="SAM" id="Coils"/>
    </source>
</evidence>
<proteinExistence type="inferred from homology"/>
<feature type="region of interest" description="Disordered" evidence="8">
    <location>
        <begin position="921"/>
        <end position="940"/>
    </location>
</feature>
<protein>
    <submittedName>
        <fullName evidence="13">Uncharacterized protein</fullName>
    </submittedName>
</protein>